<dbReference type="GO" id="GO:0007166">
    <property type="term" value="P:cell surface receptor signaling pathway"/>
    <property type="evidence" value="ECO:0007669"/>
    <property type="project" value="InterPro"/>
</dbReference>
<dbReference type="InterPro" id="IPR036537">
    <property type="entry name" value="Adaptor_Cbl_N_dom_sf"/>
</dbReference>
<dbReference type="CDD" id="cd21037">
    <property type="entry name" value="MLKL_NTD"/>
    <property type="match status" value="1"/>
</dbReference>
<dbReference type="Proteomes" id="UP000297245">
    <property type="component" value="Unassembled WGS sequence"/>
</dbReference>
<reference evidence="1 2" key="1">
    <citation type="journal article" date="2019" name="Nat. Ecol. Evol.">
        <title>Megaphylogeny resolves global patterns of mushroom evolution.</title>
        <authorList>
            <person name="Varga T."/>
            <person name="Krizsan K."/>
            <person name="Foldi C."/>
            <person name="Dima B."/>
            <person name="Sanchez-Garcia M."/>
            <person name="Sanchez-Ramirez S."/>
            <person name="Szollosi G.J."/>
            <person name="Szarkandi J.G."/>
            <person name="Papp V."/>
            <person name="Albert L."/>
            <person name="Andreopoulos W."/>
            <person name="Angelini C."/>
            <person name="Antonin V."/>
            <person name="Barry K.W."/>
            <person name="Bougher N.L."/>
            <person name="Buchanan P."/>
            <person name="Buyck B."/>
            <person name="Bense V."/>
            <person name="Catcheside P."/>
            <person name="Chovatia M."/>
            <person name="Cooper J."/>
            <person name="Damon W."/>
            <person name="Desjardin D."/>
            <person name="Finy P."/>
            <person name="Geml J."/>
            <person name="Haridas S."/>
            <person name="Hughes K."/>
            <person name="Justo A."/>
            <person name="Karasinski D."/>
            <person name="Kautmanova I."/>
            <person name="Kiss B."/>
            <person name="Kocsube S."/>
            <person name="Kotiranta H."/>
            <person name="LaButti K.M."/>
            <person name="Lechner B.E."/>
            <person name="Liimatainen K."/>
            <person name="Lipzen A."/>
            <person name="Lukacs Z."/>
            <person name="Mihaltcheva S."/>
            <person name="Morgado L.N."/>
            <person name="Niskanen T."/>
            <person name="Noordeloos M.E."/>
            <person name="Ohm R.A."/>
            <person name="Ortiz-Santana B."/>
            <person name="Ovrebo C."/>
            <person name="Racz N."/>
            <person name="Riley R."/>
            <person name="Savchenko A."/>
            <person name="Shiryaev A."/>
            <person name="Soop K."/>
            <person name="Spirin V."/>
            <person name="Szebenyi C."/>
            <person name="Tomsovsky M."/>
            <person name="Tulloss R.E."/>
            <person name="Uehling J."/>
            <person name="Grigoriev I.V."/>
            <person name="Vagvolgyi C."/>
            <person name="Papp T."/>
            <person name="Martin F.M."/>
            <person name="Miettinen O."/>
            <person name="Hibbett D.S."/>
            <person name="Nagy L.G."/>
        </authorList>
    </citation>
    <scope>NUCLEOTIDE SEQUENCE [LARGE SCALE GENOMIC DNA]</scope>
    <source>
        <strain evidence="1 2">CBS 962.96</strain>
    </source>
</reference>
<sequence>MTDNLQAAASFSPVPCLAEAAGLTVDIFEGLEQAHVNKKDSQALSQECVFLVSTIHSTCTDSLAKGDHLLPSDLTNHLCLLCKTLETIKKFALKQAGRSFFKRILTKSNDAEAIRRHRDEMNSALGLFSLQSHIATRQMCSRILAELGKETAAMKVTADAASKPSRVVDDSSSVSFFKNTSYLTASGACINNVAGDQHCVSNSNRSNITNSGNTYYLE</sequence>
<keyword evidence="2" id="KW-1185">Reference proteome</keyword>
<name>A0A4S8LCL8_DENBC</name>
<dbReference type="InterPro" id="IPR059179">
    <property type="entry name" value="MLKL-like_MCAfunc"/>
</dbReference>
<organism evidence="1 2">
    <name type="scientific">Dendrothele bispora (strain CBS 962.96)</name>
    <dbReference type="NCBI Taxonomy" id="1314807"/>
    <lineage>
        <taxon>Eukaryota</taxon>
        <taxon>Fungi</taxon>
        <taxon>Dikarya</taxon>
        <taxon>Basidiomycota</taxon>
        <taxon>Agaricomycotina</taxon>
        <taxon>Agaricomycetes</taxon>
        <taxon>Agaricomycetidae</taxon>
        <taxon>Agaricales</taxon>
        <taxon>Agaricales incertae sedis</taxon>
        <taxon>Dendrothele</taxon>
    </lineage>
</organism>
<dbReference type="OrthoDB" id="192148at2759"/>
<proteinExistence type="predicted"/>
<evidence type="ECO:0000313" key="1">
    <source>
        <dbReference type="EMBL" id="THU86604.1"/>
    </source>
</evidence>
<evidence type="ECO:0000313" key="2">
    <source>
        <dbReference type="Proteomes" id="UP000297245"/>
    </source>
</evidence>
<dbReference type="Gene3D" id="1.20.930.20">
    <property type="entry name" value="Adaptor protein Cbl, N-terminal domain"/>
    <property type="match status" value="1"/>
</dbReference>
<dbReference type="AlphaFoldDB" id="A0A4S8LCL8"/>
<protein>
    <recommendedName>
        <fullName evidence="3">Fungal N-terminal domain-containing protein</fullName>
    </recommendedName>
</protein>
<evidence type="ECO:0008006" key="3">
    <source>
        <dbReference type="Google" id="ProtNLM"/>
    </source>
</evidence>
<gene>
    <name evidence="1" type="ORF">K435DRAFT_868137</name>
</gene>
<dbReference type="EMBL" id="ML179490">
    <property type="protein sequence ID" value="THU86604.1"/>
    <property type="molecule type" value="Genomic_DNA"/>
</dbReference>
<accession>A0A4S8LCL8</accession>